<dbReference type="STRING" id="94869.SAMN04488529_10115"/>
<dbReference type="InterPro" id="IPR003675">
    <property type="entry name" value="Rce1/LyrA-like_dom"/>
</dbReference>
<evidence type="ECO:0000313" key="4">
    <source>
        <dbReference type="Proteomes" id="UP000198597"/>
    </source>
</evidence>
<keyword evidence="3" id="KW-0645">Protease</keyword>
<feature type="transmembrane region" description="Helical" evidence="1">
    <location>
        <begin position="39"/>
        <end position="60"/>
    </location>
</feature>
<gene>
    <name evidence="3" type="ORF">SAMN04488529_10115</name>
</gene>
<name>A0A1H0L6Y1_9CLOT</name>
<feature type="transmembrane region" description="Helical" evidence="1">
    <location>
        <begin position="72"/>
        <end position="97"/>
    </location>
</feature>
<keyword evidence="1" id="KW-0472">Membrane</keyword>
<keyword evidence="1" id="KW-1133">Transmembrane helix</keyword>
<feature type="transmembrane region" description="Helical" evidence="1">
    <location>
        <begin position="6"/>
        <end position="27"/>
    </location>
</feature>
<dbReference type="OrthoDB" id="1911361at2"/>
<accession>A0A1H0L6Y1</accession>
<keyword evidence="3" id="KW-0378">Hydrolase</keyword>
<feature type="domain" description="CAAX prenyl protease 2/Lysostaphin resistance protein A-like" evidence="2">
    <location>
        <begin position="122"/>
        <end position="207"/>
    </location>
</feature>
<protein>
    <submittedName>
        <fullName evidence="3">CAAX protease self-immunity</fullName>
    </submittedName>
</protein>
<feature type="transmembrane region" description="Helical" evidence="1">
    <location>
        <begin position="181"/>
        <end position="199"/>
    </location>
</feature>
<evidence type="ECO:0000256" key="1">
    <source>
        <dbReference type="SAM" id="Phobius"/>
    </source>
</evidence>
<dbReference type="GO" id="GO:0080120">
    <property type="term" value="P:CAAX-box protein maturation"/>
    <property type="evidence" value="ECO:0007669"/>
    <property type="project" value="UniProtKB-ARBA"/>
</dbReference>
<dbReference type="PANTHER" id="PTHR36435">
    <property type="entry name" value="SLR1288 PROTEIN"/>
    <property type="match status" value="1"/>
</dbReference>
<dbReference type="AlphaFoldDB" id="A0A1H0L6Y1"/>
<dbReference type="GO" id="GO:0006508">
    <property type="term" value="P:proteolysis"/>
    <property type="evidence" value="ECO:0007669"/>
    <property type="project" value="UniProtKB-KW"/>
</dbReference>
<dbReference type="GO" id="GO:0004175">
    <property type="term" value="F:endopeptidase activity"/>
    <property type="evidence" value="ECO:0007669"/>
    <property type="project" value="UniProtKB-ARBA"/>
</dbReference>
<keyword evidence="1" id="KW-0812">Transmembrane</keyword>
<dbReference type="PANTHER" id="PTHR36435:SF1">
    <property type="entry name" value="CAAX AMINO TERMINAL PROTEASE FAMILY PROTEIN"/>
    <property type="match status" value="1"/>
</dbReference>
<dbReference type="Proteomes" id="UP000198597">
    <property type="component" value="Unassembled WGS sequence"/>
</dbReference>
<reference evidence="3 4" key="1">
    <citation type="submission" date="2016-10" db="EMBL/GenBank/DDBJ databases">
        <authorList>
            <person name="de Groot N.N."/>
        </authorList>
    </citation>
    <scope>NUCLEOTIDE SEQUENCE [LARGE SCALE GENOMIC DNA]</scope>
    <source>
        <strain evidence="3 4">DSM 12272</strain>
    </source>
</reference>
<dbReference type="InterPro" id="IPR052710">
    <property type="entry name" value="CAAX_protease"/>
</dbReference>
<feature type="transmembrane region" description="Helical" evidence="1">
    <location>
        <begin position="118"/>
        <end position="143"/>
    </location>
</feature>
<dbReference type="EMBL" id="FNJM01000001">
    <property type="protein sequence ID" value="SDO64024.1"/>
    <property type="molecule type" value="Genomic_DNA"/>
</dbReference>
<sequence>MNTHTLCLNILIILFTISPVLLIGIVSNFPGMKMKKDDVFFTKALAYLLIIEFTFILIMKFHILKVSLPENIYWYVIAIVCVPLIIVLEILLAFIMIKAKGKNVKKLSFWGSGKKLDKYHMIFILIIAIFEELIFRCVWFNILGNDFGINLYIVIAISAVVYGFNHLFMGSKIIVQKIVTGCIYGLIYFLSGSIIIPIITHCVQNYFVIARGERCE</sequence>
<organism evidence="3 4">
    <name type="scientific">Clostridium gasigenes</name>
    <dbReference type="NCBI Taxonomy" id="94869"/>
    <lineage>
        <taxon>Bacteria</taxon>
        <taxon>Bacillati</taxon>
        <taxon>Bacillota</taxon>
        <taxon>Clostridia</taxon>
        <taxon>Eubacteriales</taxon>
        <taxon>Clostridiaceae</taxon>
        <taxon>Clostridium</taxon>
    </lineage>
</organism>
<proteinExistence type="predicted"/>
<evidence type="ECO:0000313" key="3">
    <source>
        <dbReference type="EMBL" id="SDO64024.1"/>
    </source>
</evidence>
<dbReference type="Pfam" id="PF02517">
    <property type="entry name" value="Rce1-like"/>
    <property type="match status" value="1"/>
</dbReference>
<feature type="transmembrane region" description="Helical" evidence="1">
    <location>
        <begin position="149"/>
        <end position="169"/>
    </location>
</feature>
<dbReference type="RefSeq" id="WP_089964633.1">
    <property type="nucleotide sequence ID" value="NZ_FNJM01000001.1"/>
</dbReference>
<evidence type="ECO:0000259" key="2">
    <source>
        <dbReference type="Pfam" id="PF02517"/>
    </source>
</evidence>
<keyword evidence="4" id="KW-1185">Reference proteome</keyword>